<feature type="transmembrane region" description="Helical" evidence="7">
    <location>
        <begin position="359"/>
        <end position="380"/>
    </location>
</feature>
<keyword evidence="3 7" id="KW-0812">Transmembrane</keyword>
<name>A0ABV5W1C7_9BACL</name>
<evidence type="ECO:0000313" key="9">
    <source>
        <dbReference type="EMBL" id="MFB9754382.1"/>
    </source>
</evidence>
<proteinExistence type="predicted"/>
<feature type="transmembrane region" description="Helical" evidence="7">
    <location>
        <begin position="125"/>
        <end position="146"/>
    </location>
</feature>
<evidence type="ECO:0000256" key="6">
    <source>
        <dbReference type="SAM" id="MobiDB-lite"/>
    </source>
</evidence>
<accession>A0ABV5W1C7</accession>
<keyword evidence="10" id="KW-1185">Reference proteome</keyword>
<evidence type="ECO:0000256" key="3">
    <source>
        <dbReference type="ARBA" id="ARBA00022692"/>
    </source>
</evidence>
<dbReference type="CDD" id="cd17339">
    <property type="entry name" value="MFS_NIMT_CynX_like"/>
    <property type="match status" value="1"/>
</dbReference>
<dbReference type="InterPro" id="IPR020846">
    <property type="entry name" value="MFS_dom"/>
</dbReference>
<dbReference type="PANTHER" id="PTHR23523:SF2">
    <property type="entry name" value="2-NITROIMIDAZOLE TRANSPORTER"/>
    <property type="match status" value="1"/>
</dbReference>
<feature type="domain" description="Major facilitator superfamily (MFS) profile" evidence="8">
    <location>
        <begin position="4"/>
        <end position="388"/>
    </location>
</feature>
<feature type="transmembrane region" description="Helical" evidence="7">
    <location>
        <begin position="158"/>
        <end position="180"/>
    </location>
</feature>
<gene>
    <name evidence="9" type="ORF">ACFFNY_22660</name>
</gene>
<feature type="transmembrane region" description="Helical" evidence="7">
    <location>
        <begin position="41"/>
        <end position="62"/>
    </location>
</feature>
<dbReference type="SUPFAM" id="SSF103473">
    <property type="entry name" value="MFS general substrate transporter"/>
    <property type="match status" value="1"/>
</dbReference>
<keyword evidence="2" id="KW-0813">Transport</keyword>
<feature type="transmembrane region" description="Helical" evidence="7">
    <location>
        <begin position="300"/>
        <end position="319"/>
    </location>
</feature>
<feature type="transmembrane region" description="Helical" evidence="7">
    <location>
        <begin position="331"/>
        <end position="353"/>
    </location>
</feature>
<dbReference type="PANTHER" id="PTHR23523">
    <property type="match status" value="1"/>
</dbReference>
<dbReference type="Proteomes" id="UP001589619">
    <property type="component" value="Unassembled WGS sequence"/>
</dbReference>
<keyword evidence="5 7" id="KW-0472">Membrane</keyword>
<dbReference type="Pfam" id="PF07690">
    <property type="entry name" value="MFS_1"/>
    <property type="match status" value="1"/>
</dbReference>
<feature type="transmembrane region" description="Helical" evidence="7">
    <location>
        <begin position="245"/>
        <end position="266"/>
    </location>
</feature>
<dbReference type="RefSeq" id="WP_344916239.1">
    <property type="nucleotide sequence ID" value="NZ_BAAAYO010000018.1"/>
</dbReference>
<evidence type="ECO:0000256" key="7">
    <source>
        <dbReference type="SAM" id="Phobius"/>
    </source>
</evidence>
<evidence type="ECO:0000259" key="8">
    <source>
        <dbReference type="PROSITE" id="PS50850"/>
    </source>
</evidence>
<protein>
    <submittedName>
        <fullName evidence="9">CynX/NimT family MFS transporter</fullName>
    </submittedName>
</protein>
<dbReference type="InterPro" id="IPR011701">
    <property type="entry name" value="MFS"/>
</dbReference>
<comment type="caution">
    <text evidence="9">The sequence shown here is derived from an EMBL/GenBank/DDBJ whole genome shotgun (WGS) entry which is preliminary data.</text>
</comment>
<feature type="transmembrane region" description="Helical" evidence="7">
    <location>
        <begin position="97"/>
        <end position="118"/>
    </location>
</feature>
<keyword evidence="4 7" id="KW-1133">Transmembrane helix</keyword>
<evidence type="ECO:0000313" key="10">
    <source>
        <dbReference type="Proteomes" id="UP001589619"/>
    </source>
</evidence>
<comment type="subcellular location">
    <subcellularLocation>
        <location evidence="1">Cell membrane</location>
        <topology evidence="1">Multi-pass membrane protein</topology>
    </subcellularLocation>
</comment>
<feature type="region of interest" description="Disordered" evidence="6">
    <location>
        <begin position="381"/>
        <end position="411"/>
    </location>
</feature>
<evidence type="ECO:0000256" key="1">
    <source>
        <dbReference type="ARBA" id="ARBA00004651"/>
    </source>
</evidence>
<feature type="transmembrane region" description="Helical" evidence="7">
    <location>
        <begin position="74"/>
        <end position="91"/>
    </location>
</feature>
<dbReference type="Gene3D" id="1.20.1250.20">
    <property type="entry name" value="MFS general substrate transporter like domains"/>
    <property type="match status" value="1"/>
</dbReference>
<sequence>MKKTMWLFMIGFVLVGANLRAPISSVGPILTSIQESLGLSNTAAGSLTTVPLLAFALLSPFASRIAGKFGTEKTIFWSLLALTVGIGVRLFPSAGPLFIGTALIGLAIAVCNVLLPAIIKLHFPLGIGLMTGVYGVFMNVFAAFASGLSDPLASTPGIGWQGALGFWGILSLIALAVWSFQLTGGRQASQPAGPAAAKTDSIWRSPLAWTVTLFMGIQSLQYYTLMTWLPQILHANGYSSASAGWMLAAMQVALIPMTFLMPIVAGKMRNQRLLAAATSLGFLLGIAGLLLGIFIPLAVILLGMASGSAFGLAMMFFALRTRDGRQAAELSGMAQSFGYLLAAFGPMVFGWLHDRTDSWTAPLLVLLVFSVVLLMAGLGAGKGSVHRPRAESELSRTDAGTKLPLDPREAR</sequence>
<organism evidence="9 10">
    <name type="scientific">Paenibacillus hodogayensis</name>
    <dbReference type="NCBI Taxonomy" id="279208"/>
    <lineage>
        <taxon>Bacteria</taxon>
        <taxon>Bacillati</taxon>
        <taxon>Bacillota</taxon>
        <taxon>Bacilli</taxon>
        <taxon>Bacillales</taxon>
        <taxon>Paenibacillaceae</taxon>
        <taxon>Paenibacillus</taxon>
    </lineage>
</organism>
<dbReference type="InterPro" id="IPR036259">
    <property type="entry name" value="MFS_trans_sf"/>
</dbReference>
<evidence type="ECO:0000256" key="4">
    <source>
        <dbReference type="ARBA" id="ARBA00022989"/>
    </source>
</evidence>
<dbReference type="PROSITE" id="PS50850">
    <property type="entry name" value="MFS"/>
    <property type="match status" value="1"/>
</dbReference>
<reference evidence="9 10" key="1">
    <citation type="submission" date="2024-09" db="EMBL/GenBank/DDBJ databases">
        <authorList>
            <person name="Sun Q."/>
            <person name="Mori K."/>
        </authorList>
    </citation>
    <scope>NUCLEOTIDE SEQUENCE [LARGE SCALE GENOMIC DNA]</scope>
    <source>
        <strain evidence="9 10">JCM 12520</strain>
    </source>
</reference>
<feature type="transmembrane region" description="Helical" evidence="7">
    <location>
        <begin position="273"/>
        <end position="294"/>
    </location>
</feature>
<evidence type="ECO:0000256" key="2">
    <source>
        <dbReference type="ARBA" id="ARBA00022448"/>
    </source>
</evidence>
<evidence type="ECO:0000256" key="5">
    <source>
        <dbReference type="ARBA" id="ARBA00023136"/>
    </source>
</evidence>
<dbReference type="InterPro" id="IPR052524">
    <property type="entry name" value="MFS_Cyanate_Porter"/>
</dbReference>
<feature type="transmembrane region" description="Helical" evidence="7">
    <location>
        <begin position="207"/>
        <end position="225"/>
    </location>
</feature>
<dbReference type="EMBL" id="JBHMAG010000015">
    <property type="protein sequence ID" value="MFB9754382.1"/>
    <property type="molecule type" value="Genomic_DNA"/>
</dbReference>